<name>A0ABR2EG45_9ROSI</name>
<dbReference type="EMBL" id="JBBPBM010000014">
    <property type="protein sequence ID" value="KAK8560214.1"/>
    <property type="molecule type" value="Genomic_DNA"/>
</dbReference>
<proteinExistence type="predicted"/>
<evidence type="ECO:0000313" key="2">
    <source>
        <dbReference type="Proteomes" id="UP001472677"/>
    </source>
</evidence>
<keyword evidence="2" id="KW-1185">Reference proteome</keyword>
<reference evidence="1 2" key="1">
    <citation type="journal article" date="2024" name="G3 (Bethesda)">
        <title>Genome assembly of Hibiscus sabdariffa L. provides insights into metabolisms of medicinal natural products.</title>
        <authorList>
            <person name="Kim T."/>
        </authorList>
    </citation>
    <scope>NUCLEOTIDE SEQUENCE [LARGE SCALE GENOMIC DNA]</scope>
    <source>
        <strain evidence="1">TK-2024</strain>
        <tissue evidence="1">Old leaves</tissue>
    </source>
</reference>
<organism evidence="1 2">
    <name type="scientific">Hibiscus sabdariffa</name>
    <name type="common">roselle</name>
    <dbReference type="NCBI Taxonomy" id="183260"/>
    <lineage>
        <taxon>Eukaryota</taxon>
        <taxon>Viridiplantae</taxon>
        <taxon>Streptophyta</taxon>
        <taxon>Embryophyta</taxon>
        <taxon>Tracheophyta</taxon>
        <taxon>Spermatophyta</taxon>
        <taxon>Magnoliopsida</taxon>
        <taxon>eudicotyledons</taxon>
        <taxon>Gunneridae</taxon>
        <taxon>Pentapetalae</taxon>
        <taxon>rosids</taxon>
        <taxon>malvids</taxon>
        <taxon>Malvales</taxon>
        <taxon>Malvaceae</taxon>
        <taxon>Malvoideae</taxon>
        <taxon>Hibiscus</taxon>
    </lineage>
</organism>
<accession>A0ABR2EG45</accession>
<protein>
    <submittedName>
        <fullName evidence="1">Uncharacterized protein</fullName>
    </submittedName>
</protein>
<dbReference type="Proteomes" id="UP001472677">
    <property type="component" value="Unassembled WGS sequence"/>
</dbReference>
<evidence type="ECO:0000313" key="1">
    <source>
        <dbReference type="EMBL" id="KAK8560214.1"/>
    </source>
</evidence>
<gene>
    <name evidence="1" type="ORF">V6N12_013014</name>
</gene>
<comment type="caution">
    <text evidence="1">The sequence shown here is derived from an EMBL/GenBank/DDBJ whole genome shotgun (WGS) entry which is preliminary data.</text>
</comment>
<sequence>MIANEEALNFVFTLDYDINHVPTLVSSPNNNLIYEIKESPVTIVDDENPSVDGTYKCHLFLSPVKHLFVAGSFLPCLGLMRKHYLGLSEISLAIFFLFELDPFLDVTLLTKSSLLINQKSFSDLEALLGDVI</sequence>